<keyword evidence="1" id="KW-0812">Transmembrane</keyword>
<protein>
    <recommendedName>
        <fullName evidence="3">DUF11 domain-containing protein</fullName>
    </recommendedName>
</protein>
<feature type="chain" id="PRO_5040783447" description="DUF11 domain-containing protein" evidence="2">
    <location>
        <begin position="22"/>
        <end position="251"/>
    </location>
</feature>
<dbReference type="InterPro" id="IPR001434">
    <property type="entry name" value="OmcB-like_DUF11"/>
</dbReference>
<dbReference type="InterPro" id="IPR047589">
    <property type="entry name" value="DUF11_rpt"/>
</dbReference>
<feature type="signal peptide" evidence="2">
    <location>
        <begin position="1"/>
        <end position="21"/>
    </location>
</feature>
<organism evidence="4 5">
    <name type="scientific">Streptosporangium carneum</name>
    <dbReference type="NCBI Taxonomy" id="47481"/>
    <lineage>
        <taxon>Bacteria</taxon>
        <taxon>Bacillati</taxon>
        <taxon>Actinomycetota</taxon>
        <taxon>Actinomycetes</taxon>
        <taxon>Streptosporangiales</taxon>
        <taxon>Streptosporangiaceae</taxon>
        <taxon>Streptosporangium</taxon>
    </lineage>
</organism>
<name>A0A9W6HW10_9ACTN</name>
<accession>A0A9W6HW10</accession>
<reference evidence="4" key="1">
    <citation type="journal article" date="2014" name="Int. J. Syst. Evol. Microbiol.">
        <title>Complete genome sequence of Corynebacterium casei LMG S-19264T (=DSM 44701T), isolated from a smear-ripened cheese.</title>
        <authorList>
            <consortium name="US DOE Joint Genome Institute (JGI-PGF)"/>
            <person name="Walter F."/>
            <person name="Albersmeier A."/>
            <person name="Kalinowski J."/>
            <person name="Ruckert C."/>
        </authorList>
    </citation>
    <scope>NUCLEOTIDE SEQUENCE</scope>
    <source>
        <strain evidence="4">VKM Ac-2007</strain>
    </source>
</reference>
<evidence type="ECO:0000256" key="1">
    <source>
        <dbReference type="SAM" id="Phobius"/>
    </source>
</evidence>
<keyword evidence="2" id="KW-0732">Signal</keyword>
<dbReference type="Proteomes" id="UP001143474">
    <property type="component" value="Unassembled WGS sequence"/>
</dbReference>
<evidence type="ECO:0000313" key="5">
    <source>
        <dbReference type="Proteomes" id="UP001143474"/>
    </source>
</evidence>
<evidence type="ECO:0000259" key="3">
    <source>
        <dbReference type="Pfam" id="PF01345"/>
    </source>
</evidence>
<evidence type="ECO:0000256" key="2">
    <source>
        <dbReference type="SAM" id="SignalP"/>
    </source>
</evidence>
<dbReference type="EMBL" id="BSEV01000001">
    <property type="protein sequence ID" value="GLK06816.1"/>
    <property type="molecule type" value="Genomic_DNA"/>
</dbReference>
<dbReference type="Pfam" id="PF01345">
    <property type="entry name" value="DUF11"/>
    <property type="match status" value="1"/>
</dbReference>
<keyword evidence="5" id="KW-1185">Reference proteome</keyword>
<sequence length="251" mass="25752">MIASLFATAFLLPLGGSPALADPPPAFSVTADPPPATSAVLDPPPVISAVLDPPPVISAVLDPPPVISAVLDPPPVISVSLDPPPAVPVVADPPPAISVSLDDGVRRAAPGSESVYTLRIVNQGATALEGVTLAQTLPSSLIFVSADAGGRVQEGKVSWTVDVPAKRETVVHLSVRVGVVAAGETPNLATTACARRGGGPVLVCATDIDTLVPEKRSPRWLLPVSLLAGGGLAVGVFLVRRRRHRRRRQVL</sequence>
<feature type="transmembrane region" description="Helical" evidence="1">
    <location>
        <begin position="220"/>
        <end position="239"/>
    </location>
</feature>
<keyword evidence="1" id="KW-1133">Transmembrane helix</keyword>
<feature type="domain" description="DUF11" evidence="3">
    <location>
        <begin position="107"/>
        <end position="191"/>
    </location>
</feature>
<dbReference type="NCBIfam" id="TIGR01451">
    <property type="entry name" value="B_ant_repeat"/>
    <property type="match status" value="1"/>
</dbReference>
<reference evidence="4" key="2">
    <citation type="submission" date="2023-01" db="EMBL/GenBank/DDBJ databases">
        <authorList>
            <person name="Sun Q."/>
            <person name="Evtushenko L."/>
        </authorList>
    </citation>
    <scope>NUCLEOTIDE SEQUENCE</scope>
    <source>
        <strain evidence="4">VKM Ac-2007</strain>
    </source>
</reference>
<gene>
    <name evidence="4" type="ORF">GCM10017600_02210</name>
</gene>
<proteinExistence type="predicted"/>
<keyword evidence="1" id="KW-0472">Membrane</keyword>
<evidence type="ECO:0000313" key="4">
    <source>
        <dbReference type="EMBL" id="GLK06816.1"/>
    </source>
</evidence>
<comment type="caution">
    <text evidence="4">The sequence shown here is derived from an EMBL/GenBank/DDBJ whole genome shotgun (WGS) entry which is preliminary data.</text>
</comment>
<dbReference type="AlphaFoldDB" id="A0A9W6HW10"/>